<name>A0A817UV05_9BILA</name>
<organism evidence="2 3">
    <name type="scientific">Rotaria socialis</name>
    <dbReference type="NCBI Taxonomy" id="392032"/>
    <lineage>
        <taxon>Eukaryota</taxon>
        <taxon>Metazoa</taxon>
        <taxon>Spiralia</taxon>
        <taxon>Gnathifera</taxon>
        <taxon>Rotifera</taxon>
        <taxon>Eurotatoria</taxon>
        <taxon>Bdelloidea</taxon>
        <taxon>Philodinida</taxon>
        <taxon>Philodinidae</taxon>
        <taxon>Rotaria</taxon>
    </lineage>
</organism>
<dbReference type="EMBL" id="CAJNYV010000054">
    <property type="protein sequence ID" value="CAF3334809.1"/>
    <property type="molecule type" value="Genomic_DNA"/>
</dbReference>
<proteinExistence type="predicted"/>
<dbReference type="Pfam" id="PF13843">
    <property type="entry name" value="DDE_Tnp_1_7"/>
    <property type="match status" value="1"/>
</dbReference>
<evidence type="ECO:0000313" key="3">
    <source>
        <dbReference type="Proteomes" id="UP000663865"/>
    </source>
</evidence>
<accession>A0A817UV05</accession>
<gene>
    <name evidence="2" type="ORF">KIK155_LOCUS2100</name>
</gene>
<comment type="caution">
    <text evidence="2">The sequence shown here is derived from an EMBL/GenBank/DDBJ whole genome shotgun (WGS) entry which is preliminary data.</text>
</comment>
<evidence type="ECO:0000259" key="1">
    <source>
        <dbReference type="Pfam" id="PF13843"/>
    </source>
</evidence>
<reference evidence="2" key="1">
    <citation type="submission" date="2021-02" db="EMBL/GenBank/DDBJ databases">
        <authorList>
            <person name="Nowell W R."/>
        </authorList>
    </citation>
    <scope>NUCLEOTIDE SEQUENCE</scope>
</reference>
<dbReference type="PANTHER" id="PTHR47272">
    <property type="entry name" value="DDE_TNP_1_7 DOMAIN-CONTAINING PROTEIN"/>
    <property type="match status" value="1"/>
</dbReference>
<protein>
    <recommendedName>
        <fullName evidence="1">PiggyBac transposable element-derived protein domain-containing protein</fullName>
    </recommendedName>
</protein>
<dbReference type="PANTHER" id="PTHR47272:SF1">
    <property type="entry name" value="PIGGYBAC TRANSPOSABLE ELEMENT-DERIVED PROTEIN 3-LIKE"/>
    <property type="match status" value="1"/>
</dbReference>
<feature type="domain" description="PiggyBac transposable element-derived protein" evidence="1">
    <location>
        <begin position="7"/>
        <end position="121"/>
    </location>
</feature>
<dbReference type="AlphaFoldDB" id="A0A817UV05"/>
<dbReference type="InterPro" id="IPR029526">
    <property type="entry name" value="PGBD"/>
</dbReference>
<sequence>MSFILYTGKPDKQEHGFCTNIVLDLCATVPRAINHKVYCDNYFTTIRLQVELEKLGIYTVGTVRPNRLTDLTMKNKKELSSKGRGAMDHRIAEVDGVTLCVTRWYDNNVVNCLSTLHGFNIQKKNIMPLLSFRVEVADVLLKYAPPTPPVKRGRPSLDSTLNENNSATKQQELCQVRFHQQVFDSTSSIIGLFTRQKVTVAILVVVVIQE</sequence>
<evidence type="ECO:0000313" key="2">
    <source>
        <dbReference type="EMBL" id="CAF3334809.1"/>
    </source>
</evidence>
<dbReference type="Proteomes" id="UP000663865">
    <property type="component" value="Unassembled WGS sequence"/>
</dbReference>